<evidence type="ECO:0000313" key="2">
    <source>
        <dbReference type="Proteomes" id="UP001146351"/>
    </source>
</evidence>
<protein>
    <submittedName>
        <fullName evidence="1">Oxidoreductase FAD-binding</fullName>
    </submittedName>
</protein>
<comment type="caution">
    <text evidence="1">The sequence shown here is derived from an EMBL/GenBank/DDBJ whole genome shotgun (WGS) entry which is preliminary data.</text>
</comment>
<sequence length="208" mass="22631">MAEPYDKSASLITSFCFAAGRGSALVNHLEYTKPVENPPVSREITAVPSAYSSMRIATLGEIAKENVAASPSGCRQLQATITYECNAAIVHDTYNRWSVSVEAIGEVPGIVWSMSLEPLPPAIHARNCSQNSLGILESSKPLLVALMTASWSHEADDRHVNGEVRKLMEQVQGDAQRVGVAHDFIYLNYAAPWQDVAGRYGVDSVKRL</sequence>
<gene>
    <name evidence="1" type="ORF">N7492_004282</name>
</gene>
<reference evidence="1" key="2">
    <citation type="journal article" date="2023" name="IMA Fungus">
        <title>Comparative genomic study of the Penicillium genus elucidates a diverse pangenome and 15 lateral gene transfer events.</title>
        <authorList>
            <person name="Petersen C."/>
            <person name="Sorensen T."/>
            <person name="Nielsen M.R."/>
            <person name="Sondergaard T.E."/>
            <person name="Sorensen J.L."/>
            <person name="Fitzpatrick D.A."/>
            <person name="Frisvad J.C."/>
            <person name="Nielsen K.L."/>
        </authorList>
    </citation>
    <scope>NUCLEOTIDE SEQUENCE</scope>
    <source>
        <strain evidence="1">IBT 21917</strain>
    </source>
</reference>
<dbReference type="OrthoDB" id="2151789at2759"/>
<dbReference type="Proteomes" id="UP001146351">
    <property type="component" value="Unassembled WGS sequence"/>
</dbReference>
<evidence type="ECO:0000313" key="1">
    <source>
        <dbReference type="EMBL" id="KAJ5171689.1"/>
    </source>
</evidence>
<dbReference type="EMBL" id="JAPQKO010000003">
    <property type="protein sequence ID" value="KAJ5171689.1"/>
    <property type="molecule type" value="Genomic_DNA"/>
</dbReference>
<accession>A0A9W9I7C2</accession>
<dbReference type="AlphaFoldDB" id="A0A9W9I7C2"/>
<reference evidence="1" key="1">
    <citation type="submission" date="2022-11" db="EMBL/GenBank/DDBJ databases">
        <authorList>
            <person name="Petersen C."/>
        </authorList>
    </citation>
    <scope>NUCLEOTIDE SEQUENCE</scope>
    <source>
        <strain evidence="1">IBT 21917</strain>
    </source>
</reference>
<keyword evidence="2" id="KW-1185">Reference proteome</keyword>
<organism evidence="1 2">
    <name type="scientific">Penicillium capsulatum</name>
    <dbReference type="NCBI Taxonomy" id="69766"/>
    <lineage>
        <taxon>Eukaryota</taxon>
        <taxon>Fungi</taxon>
        <taxon>Dikarya</taxon>
        <taxon>Ascomycota</taxon>
        <taxon>Pezizomycotina</taxon>
        <taxon>Eurotiomycetes</taxon>
        <taxon>Eurotiomycetidae</taxon>
        <taxon>Eurotiales</taxon>
        <taxon>Aspergillaceae</taxon>
        <taxon>Penicillium</taxon>
    </lineage>
</organism>
<name>A0A9W9I7C2_9EURO</name>
<proteinExistence type="predicted"/>